<keyword evidence="4" id="KW-1185">Reference proteome</keyword>
<feature type="chain" id="PRO_5043798182" description="FBD domain-containing protein" evidence="1">
    <location>
        <begin position="17"/>
        <end position="77"/>
    </location>
</feature>
<dbReference type="EMBL" id="JACTNZ010000012">
    <property type="protein sequence ID" value="KAG5521262.1"/>
    <property type="molecule type" value="Genomic_DNA"/>
</dbReference>
<feature type="signal peptide" evidence="1">
    <location>
        <begin position="1"/>
        <end position="16"/>
    </location>
</feature>
<evidence type="ECO:0000313" key="4">
    <source>
        <dbReference type="Proteomes" id="UP000823749"/>
    </source>
</evidence>
<protein>
    <recommendedName>
        <fullName evidence="2">FBD domain-containing protein</fullName>
    </recommendedName>
</protein>
<evidence type="ECO:0000259" key="2">
    <source>
        <dbReference type="SMART" id="SM00579"/>
    </source>
</evidence>
<reference evidence="3" key="1">
    <citation type="submission" date="2020-08" db="EMBL/GenBank/DDBJ databases">
        <title>Plant Genome Project.</title>
        <authorList>
            <person name="Zhang R.-G."/>
        </authorList>
    </citation>
    <scope>NUCLEOTIDE SEQUENCE</scope>
    <source>
        <strain evidence="3">WSP0</strain>
        <tissue evidence="3">Leaf</tissue>
    </source>
</reference>
<dbReference type="AlphaFoldDB" id="A0AAV6HXW5"/>
<name>A0AAV6HXW5_9ERIC</name>
<comment type="caution">
    <text evidence="3">The sequence shown here is derived from an EMBL/GenBank/DDBJ whole genome shotgun (WGS) entry which is preliminary data.</text>
</comment>
<dbReference type="InterPro" id="IPR006566">
    <property type="entry name" value="FBD"/>
</dbReference>
<gene>
    <name evidence="3" type="ORF">RHGRI_033720</name>
</gene>
<organism evidence="3 4">
    <name type="scientific">Rhododendron griersonianum</name>
    <dbReference type="NCBI Taxonomy" id="479676"/>
    <lineage>
        <taxon>Eukaryota</taxon>
        <taxon>Viridiplantae</taxon>
        <taxon>Streptophyta</taxon>
        <taxon>Embryophyta</taxon>
        <taxon>Tracheophyta</taxon>
        <taxon>Spermatophyta</taxon>
        <taxon>Magnoliopsida</taxon>
        <taxon>eudicotyledons</taxon>
        <taxon>Gunneridae</taxon>
        <taxon>Pentapetalae</taxon>
        <taxon>asterids</taxon>
        <taxon>Ericales</taxon>
        <taxon>Ericaceae</taxon>
        <taxon>Ericoideae</taxon>
        <taxon>Rhodoreae</taxon>
        <taxon>Rhododendron</taxon>
    </lineage>
</organism>
<accession>A0AAV6HXW5</accession>
<feature type="domain" description="FBD" evidence="2">
    <location>
        <begin position="4"/>
        <end position="77"/>
    </location>
</feature>
<dbReference type="Proteomes" id="UP000823749">
    <property type="component" value="Chromosome 12"/>
</dbReference>
<evidence type="ECO:0000313" key="3">
    <source>
        <dbReference type="EMBL" id="KAG5521262.1"/>
    </source>
</evidence>
<evidence type="ECO:0000256" key="1">
    <source>
        <dbReference type="SAM" id="SignalP"/>
    </source>
</evidence>
<sequence>MLVRCFLACISFGVCGWKRRLGIEAEMKFIKLLLAKSPMLETMDIKLKPMQIAKELSIVKKLTGFQRASPHAVIKIQ</sequence>
<keyword evidence="1" id="KW-0732">Signal</keyword>
<dbReference type="SMART" id="SM00579">
    <property type="entry name" value="FBD"/>
    <property type="match status" value="1"/>
</dbReference>
<proteinExistence type="predicted"/>